<dbReference type="AlphaFoldDB" id="A0A0H5QLE8"/>
<accession>A0A0H5QLE8</accession>
<proteinExistence type="predicted"/>
<organism evidence="1">
    <name type="scientific">uncultured prokaryote</name>
    <dbReference type="NCBI Taxonomy" id="198431"/>
    <lineage>
        <taxon>unclassified sequences</taxon>
        <taxon>environmental samples</taxon>
    </lineage>
</organism>
<dbReference type="EMBL" id="LN853739">
    <property type="protein sequence ID" value="CRY96597.1"/>
    <property type="molecule type" value="Genomic_DNA"/>
</dbReference>
<name>A0A0H5QLE8_9ZZZZ</name>
<sequence length="105" mass="11709">MRPLSPRFSTIGSVLRAAAELIELDLRTVECRQCSAAVYEALVRDSGAVEYLVLLDVDVRDDRPRWWPCFRAEGALVVPSADGPWAAHECFVNPRLLVEGLLRDA</sequence>
<reference evidence="1" key="2">
    <citation type="submission" date="2015-07" db="EMBL/GenBank/DDBJ databases">
        <title>Plasmids, circular viruses and viroids from rat gut.</title>
        <authorList>
            <person name="Jorgensen T.J."/>
            <person name="Hansen M.A."/>
            <person name="Xu Z."/>
            <person name="Tabak M.A."/>
            <person name="Sorensen S.J."/>
            <person name="Hansen L.H."/>
        </authorList>
    </citation>
    <scope>NUCLEOTIDE SEQUENCE</scope>
    <source>
        <strain evidence="1">RGFK1162</strain>
    </source>
</reference>
<reference evidence="1" key="1">
    <citation type="submission" date="2015-06" db="EMBL/GenBank/DDBJ databases">
        <authorList>
            <person name="Joergensen T."/>
        </authorList>
    </citation>
    <scope>NUCLEOTIDE SEQUENCE</scope>
    <source>
        <strain evidence="1">RGFK1162</strain>
    </source>
</reference>
<evidence type="ECO:0000313" key="1">
    <source>
        <dbReference type="EMBL" id="CRY96597.1"/>
    </source>
</evidence>
<protein>
    <submittedName>
        <fullName evidence="1">Uncharacterized protein</fullName>
    </submittedName>
</protein>